<sequence>MHLKCLDCSTSHAISMSDIIHIVANARWSGCKSFQQWHKPVLALCPTHEAQVTSQASPYQASCCCPASHLPVPAIYISGIACSGRRADEYSVAASSTGSHLCCHQPVNKGNMHCLCRSDTGSRVFCELDVFARELSDRGPSRLPPYPCAACQSCGRVRERQSYLRC</sequence>
<name>A0A165FHE3_9BASI</name>
<dbReference type="AlphaFoldDB" id="A0A165FHE3"/>
<evidence type="ECO:0000313" key="1">
    <source>
        <dbReference type="EMBL" id="KZT56751.1"/>
    </source>
</evidence>
<protein>
    <submittedName>
        <fullName evidence="1">Uncharacterized protein</fullName>
    </submittedName>
</protein>
<dbReference type="Proteomes" id="UP000076842">
    <property type="component" value="Unassembled WGS sequence"/>
</dbReference>
<keyword evidence="2" id="KW-1185">Reference proteome</keyword>
<evidence type="ECO:0000313" key="2">
    <source>
        <dbReference type="Proteomes" id="UP000076842"/>
    </source>
</evidence>
<dbReference type="EMBL" id="KV423973">
    <property type="protein sequence ID" value="KZT56751.1"/>
    <property type="molecule type" value="Genomic_DNA"/>
</dbReference>
<dbReference type="InParanoid" id="A0A165FHE3"/>
<organism evidence="1 2">
    <name type="scientific">Calocera cornea HHB12733</name>
    <dbReference type="NCBI Taxonomy" id="1353952"/>
    <lineage>
        <taxon>Eukaryota</taxon>
        <taxon>Fungi</taxon>
        <taxon>Dikarya</taxon>
        <taxon>Basidiomycota</taxon>
        <taxon>Agaricomycotina</taxon>
        <taxon>Dacrymycetes</taxon>
        <taxon>Dacrymycetales</taxon>
        <taxon>Dacrymycetaceae</taxon>
        <taxon>Calocera</taxon>
    </lineage>
</organism>
<gene>
    <name evidence="1" type="ORF">CALCODRAFT_309416</name>
</gene>
<proteinExistence type="predicted"/>
<accession>A0A165FHE3</accession>
<reference evidence="1 2" key="1">
    <citation type="journal article" date="2016" name="Mol. Biol. Evol.">
        <title>Comparative Genomics of Early-Diverging Mushroom-Forming Fungi Provides Insights into the Origins of Lignocellulose Decay Capabilities.</title>
        <authorList>
            <person name="Nagy L.G."/>
            <person name="Riley R."/>
            <person name="Tritt A."/>
            <person name="Adam C."/>
            <person name="Daum C."/>
            <person name="Floudas D."/>
            <person name="Sun H."/>
            <person name="Yadav J.S."/>
            <person name="Pangilinan J."/>
            <person name="Larsson K.H."/>
            <person name="Matsuura K."/>
            <person name="Barry K."/>
            <person name="Labutti K."/>
            <person name="Kuo R."/>
            <person name="Ohm R.A."/>
            <person name="Bhattacharya S.S."/>
            <person name="Shirouzu T."/>
            <person name="Yoshinaga Y."/>
            <person name="Martin F.M."/>
            <person name="Grigoriev I.V."/>
            <person name="Hibbett D.S."/>
        </authorList>
    </citation>
    <scope>NUCLEOTIDE SEQUENCE [LARGE SCALE GENOMIC DNA]</scope>
    <source>
        <strain evidence="1 2">HHB12733</strain>
    </source>
</reference>